<dbReference type="GO" id="GO:0016887">
    <property type="term" value="F:ATP hydrolysis activity"/>
    <property type="evidence" value="ECO:0007669"/>
    <property type="project" value="InterPro"/>
</dbReference>
<dbReference type="InterPro" id="IPR050095">
    <property type="entry name" value="ECF_ABC_transporter_ATP-bd"/>
</dbReference>
<dbReference type="PANTHER" id="PTHR43553:SF23">
    <property type="entry name" value="ABC TRANSPORTER ATP-BINDING COMPONENT"/>
    <property type="match status" value="1"/>
</dbReference>
<name>A0A366M9U9_9EURY</name>
<organism evidence="12 13">
    <name type="scientific">Candidatus Methanobinarius endosymbioticus</name>
    <dbReference type="NCBI Taxonomy" id="2006182"/>
    <lineage>
        <taxon>Archaea</taxon>
        <taxon>Methanobacteriati</taxon>
        <taxon>Methanobacteriota</taxon>
        <taxon>Methanomada group</taxon>
        <taxon>Methanobacteria</taxon>
        <taxon>Methanobacteriales</taxon>
        <taxon>Methanobacteriaceae</taxon>
        <taxon>Candidatus Methanobinarius</taxon>
    </lineage>
</organism>
<reference evidence="12 13" key="1">
    <citation type="submission" date="2018-06" db="EMBL/GenBank/DDBJ databases">
        <title>Genomic insight into two independent archaeal endosymbiosis events.</title>
        <authorList>
            <person name="Lind A.E."/>
            <person name="Lewis W.H."/>
            <person name="Spang A."/>
            <person name="Guy L."/>
            <person name="Embley M.T."/>
            <person name="Ettema T.J.G."/>
        </authorList>
    </citation>
    <scope>NUCLEOTIDE SEQUENCE [LARGE SCALE GENOMIC DNA]</scope>
    <source>
        <strain evidence="12">NOE</strain>
    </source>
</reference>
<keyword evidence="12" id="KW-0378">Hydrolase</keyword>
<comment type="function">
    <text evidence="10">Probably part of an ABC transporter complex. Responsible for energy coupling to the transport system.</text>
</comment>
<evidence type="ECO:0000313" key="13">
    <source>
        <dbReference type="Proteomes" id="UP000253099"/>
    </source>
</evidence>
<protein>
    <submittedName>
        <fullName evidence="12">Trehalose/maltose import ATP-binding protein MalK</fullName>
        <ecNumber evidence="12">3.6.3.19</ecNumber>
    </submittedName>
</protein>
<evidence type="ECO:0000256" key="5">
    <source>
        <dbReference type="ARBA" id="ARBA00022737"/>
    </source>
</evidence>
<keyword evidence="7 12" id="KW-0067">ATP-binding</keyword>
<evidence type="ECO:0000256" key="9">
    <source>
        <dbReference type="ARBA" id="ARBA00023136"/>
    </source>
</evidence>
<dbReference type="PANTHER" id="PTHR43553">
    <property type="entry name" value="HEAVY METAL TRANSPORTER"/>
    <property type="match status" value="1"/>
</dbReference>
<dbReference type="SUPFAM" id="SSF52540">
    <property type="entry name" value="P-loop containing nucleoside triphosphate hydrolases"/>
    <property type="match status" value="2"/>
</dbReference>
<dbReference type="InterPro" id="IPR003439">
    <property type="entry name" value="ABC_transporter-like_ATP-bd"/>
</dbReference>
<dbReference type="Proteomes" id="UP000253099">
    <property type="component" value="Unassembled WGS sequence"/>
</dbReference>
<evidence type="ECO:0000256" key="3">
    <source>
        <dbReference type="ARBA" id="ARBA00022448"/>
    </source>
</evidence>
<dbReference type="PROSITE" id="PS50893">
    <property type="entry name" value="ABC_TRANSPORTER_2"/>
    <property type="match status" value="2"/>
</dbReference>
<dbReference type="GO" id="GO:0005524">
    <property type="term" value="F:ATP binding"/>
    <property type="evidence" value="ECO:0007669"/>
    <property type="project" value="UniProtKB-KW"/>
</dbReference>
<feature type="domain" description="ABC transporter" evidence="11">
    <location>
        <begin position="331"/>
        <end position="573"/>
    </location>
</feature>
<evidence type="ECO:0000256" key="1">
    <source>
        <dbReference type="ARBA" id="ARBA00004202"/>
    </source>
</evidence>
<comment type="similarity">
    <text evidence="2">Belongs to the ABC transporter superfamily.</text>
</comment>
<dbReference type="EMBL" id="NIZT01000030">
    <property type="protein sequence ID" value="RBQ22966.1"/>
    <property type="molecule type" value="Genomic_DNA"/>
</dbReference>
<evidence type="ECO:0000256" key="10">
    <source>
        <dbReference type="ARBA" id="ARBA00025157"/>
    </source>
</evidence>
<keyword evidence="8" id="KW-1278">Translocase</keyword>
<keyword evidence="9" id="KW-0472">Membrane</keyword>
<evidence type="ECO:0000313" key="12">
    <source>
        <dbReference type="EMBL" id="RBQ22966.1"/>
    </source>
</evidence>
<evidence type="ECO:0000256" key="7">
    <source>
        <dbReference type="ARBA" id="ARBA00022840"/>
    </source>
</evidence>
<sequence>MDLIKFENFNFSYSPNEKIFSELNLTIKRGDFVLFCGPSGCGKTTLIMNLKNEIRPIGEEEGIIYYDGENIREIDKEKSAREIGFLFQNPENQFVSDTVIQEISFSLENMGVSTEEIRTRIAEMSTFFGLDKILYKKIDELSGGQKQLVNLCSLLILKPKALLLDEPTSQLDPIASYDFLAMLRRLNEEFSMTILMTEHRINNVFPFIDQAVFIENGEIKYNNSPQNICLETWNNDIFSNYLPATALVHFLFKNYYSFIKNKTIPISIRDGLNSMYDMNEEIGVKTDNTFYDEYLRLKKNENIKNNENIEDNKTIENNEVKSNESNDYSVFECKDLWFGYEKNNLVIKDISFKIIKGEFISILGGNGTGKSTLLQLLAKILKPIKGKLKIDKEIQLAYVHQNPMIHFRHETVAEELKIDIESHDKYLENRDIDNSNFNNNTKDINDTNDILSDKIKLINFFEIETLLEKHPYDCSSGEQQKIVIMKALLKKPDILFLDEPTKGLDPMFKKNLGEKFKELQKNGLSIVMVTHDIDFAADYTDRSFLIFDGNIQVDSTPKELFYSNNFYTTFVNRMVKNYIPKCITLNDLKKIWNKNIEKI</sequence>
<comment type="caution">
    <text evidence="12">The sequence shown here is derived from an EMBL/GenBank/DDBJ whole genome shotgun (WGS) entry which is preliminary data.</text>
</comment>
<dbReference type="GO" id="GO:0042626">
    <property type="term" value="F:ATPase-coupled transmembrane transporter activity"/>
    <property type="evidence" value="ECO:0007669"/>
    <property type="project" value="TreeGrafter"/>
</dbReference>
<keyword evidence="4" id="KW-1003">Cell membrane</keyword>
<keyword evidence="5" id="KW-0677">Repeat</keyword>
<dbReference type="InterPro" id="IPR003593">
    <property type="entry name" value="AAA+_ATPase"/>
</dbReference>
<dbReference type="InterPro" id="IPR017871">
    <property type="entry name" value="ABC_transporter-like_CS"/>
</dbReference>
<dbReference type="EC" id="3.6.3.19" evidence="12"/>
<keyword evidence="6" id="KW-0547">Nucleotide-binding</keyword>
<comment type="subcellular location">
    <subcellularLocation>
        <location evidence="1">Cell membrane</location>
        <topology evidence="1">Peripheral membrane protein</topology>
    </subcellularLocation>
</comment>
<evidence type="ECO:0000256" key="2">
    <source>
        <dbReference type="ARBA" id="ARBA00005417"/>
    </source>
</evidence>
<dbReference type="InterPro" id="IPR027417">
    <property type="entry name" value="P-loop_NTPase"/>
</dbReference>
<keyword evidence="3" id="KW-0813">Transport</keyword>
<evidence type="ECO:0000256" key="4">
    <source>
        <dbReference type="ARBA" id="ARBA00022475"/>
    </source>
</evidence>
<keyword evidence="13" id="KW-1185">Reference proteome</keyword>
<accession>A0A366M9U9</accession>
<dbReference type="InterPro" id="IPR015856">
    <property type="entry name" value="ABC_transpr_CbiO/EcfA_su"/>
</dbReference>
<dbReference type="Pfam" id="PF00005">
    <property type="entry name" value="ABC_tran"/>
    <property type="match status" value="2"/>
</dbReference>
<gene>
    <name evidence="12" type="primary">malK_3</name>
    <name evidence="12" type="ORF">ALNOE001_12200</name>
</gene>
<dbReference type="GO" id="GO:0043190">
    <property type="term" value="C:ATP-binding cassette (ABC) transporter complex"/>
    <property type="evidence" value="ECO:0007669"/>
    <property type="project" value="TreeGrafter"/>
</dbReference>
<feature type="domain" description="ABC transporter" evidence="11">
    <location>
        <begin position="4"/>
        <end position="241"/>
    </location>
</feature>
<dbReference type="AlphaFoldDB" id="A0A366M9U9"/>
<dbReference type="Gene3D" id="3.40.50.300">
    <property type="entry name" value="P-loop containing nucleotide triphosphate hydrolases"/>
    <property type="match status" value="2"/>
</dbReference>
<proteinExistence type="inferred from homology"/>
<dbReference type="PROSITE" id="PS00211">
    <property type="entry name" value="ABC_TRANSPORTER_1"/>
    <property type="match status" value="1"/>
</dbReference>
<evidence type="ECO:0000256" key="6">
    <source>
        <dbReference type="ARBA" id="ARBA00022741"/>
    </source>
</evidence>
<dbReference type="SMART" id="SM00382">
    <property type="entry name" value="AAA"/>
    <property type="match status" value="2"/>
</dbReference>
<dbReference type="CDD" id="cd03225">
    <property type="entry name" value="ABC_cobalt_CbiO_domain1"/>
    <property type="match status" value="1"/>
</dbReference>
<evidence type="ECO:0000259" key="11">
    <source>
        <dbReference type="PROSITE" id="PS50893"/>
    </source>
</evidence>
<evidence type="ECO:0000256" key="8">
    <source>
        <dbReference type="ARBA" id="ARBA00022967"/>
    </source>
</evidence>